<organism evidence="1 2">
    <name type="scientific">Argiope bruennichi</name>
    <name type="common">Wasp spider</name>
    <name type="synonym">Aranea bruennichi</name>
    <dbReference type="NCBI Taxonomy" id="94029"/>
    <lineage>
        <taxon>Eukaryota</taxon>
        <taxon>Metazoa</taxon>
        <taxon>Ecdysozoa</taxon>
        <taxon>Arthropoda</taxon>
        <taxon>Chelicerata</taxon>
        <taxon>Arachnida</taxon>
        <taxon>Araneae</taxon>
        <taxon>Araneomorphae</taxon>
        <taxon>Entelegynae</taxon>
        <taxon>Araneoidea</taxon>
        <taxon>Araneidae</taxon>
        <taxon>Argiope</taxon>
    </lineage>
</organism>
<gene>
    <name evidence="1" type="ORF">HNY73_007135</name>
</gene>
<sequence length="285" mass="30212">MVLIQSLSPPNVGKRESEYLTSLQSRATGNYLNLTSNHLGQACTLLKEIGKSPMEWNLARIERTISWNSIGRYPSCRRESLLIRPSVCKEDTPLWSNTVLAPSARYLRCIRQLCFQLWNPRRTRCCQLPRRSRRCPRKQKGILHHCRHRRTSRRVDYVADALGFRATVKTNEPGTAASAPAAALVASPYAGPVAPVVNHVAPAAAVVGHAATYAAPLAVAAPAVAAPVAVAAPAIAAPVAYGGVIAHGAALAAPVAYGGVLGHGLGLAAPLGLGYGLGYGKALIH</sequence>
<accession>A0A8T0FK15</accession>
<name>A0A8T0FK15_ARGBR</name>
<keyword evidence="2" id="KW-1185">Reference proteome</keyword>
<dbReference type="EMBL" id="JABXBU010000012">
    <property type="protein sequence ID" value="KAF8789173.1"/>
    <property type="molecule type" value="Genomic_DNA"/>
</dbReference>
<reference evidence="1" key="2">
    <citation type="submission" date="2020-06" db="EMBL/GenBank/DDBJ databases">
        <authorList>
            <person name="Sheffer M."/>
        </authorList>
    </citation>
    <scope>NUCLEOTIDE SEQUENCE</scope>
</reference>
<evidence type="ECO:0000313" key="2">
    <source>
        <dbReference type="Proteomes" id="UP000807504"/>
    </source>
</evidence>
<protein>
    <submittedName>
        <fullName evidence="1">Uncharacterized protein</fullName>
    </submittedName>
</protein>
<dbReference type="AlphaFoldDB" id="A0A8T0FK15"/>
<proteinExistence type="predicted"/>
<reference evidence="1" key="1">
    <citation type="journal article" date="2020" name="bioRxiv">
        <title>Chromosome-level reference genome of the European wasp spider Argiope bruennichi: a resource for studies on range expansion and evolutionary adaptation.</title>
        <authorList>
            <person name="Sheffer M.M."/>
            <person name="Hoppe A."/>
            <person name="Krehenwinkel H."/>
            <person name="Uhl G."/>
            <person name="Kuss A.W."/>
            <person name="Jensen L."/>
            <person name="Jensen C."/>
            <person name="Gillespie R.G."/>
            <person name="Hoff K.J."/>
            <person name="Prost S."/>
        </authorList>
    </citation>
    <scope>NUCLEOTIDE SEQUENCE</scope>
</reference>
<dbReference type="Proteomes" id="UP000807504">
    <property type="component" value="Unassembled WGS sequence"/>
</dbReference>
<evidence type="ECO:0000313" key="1">
    <source>
        <dbReference type="EMBL" id="KAF8789173.1"/>
    </source>
</evidence>
<comment type="caution">
    <text evidence="1">The sequence shown here is derived from an EMBL/GenBank/DDBJ whole genome shotgun (WGS) entry which is preliminary data.</text>
</comment>